<dbReference type="AlphaFoldDB" id="A0A819PM24"/>
<feature type="region of interest" description="Disordered" evidence="3">
    <location>
        <begin position="442"/>
        <end position="467"/>
    </location>
</feature>
<sequence length="614" mass="72592">MATNHQTVGRSLLPNTERERDALLTIRQLEKRLHQVIREVDAPFISRHNEFSNVYNELVNDKNTYEQAFNAEKRRIQQHLQRVNQNIRSFSKDVRHLKPDLTMVNKIRNTIEEIEQTIYTSKEASRLKYEELIAEERLLSNEVQALSDKIDLWSTQRPGQQRNESVPPPSSARKFDNSNSNLLPEIIEYDRFLLEQGGMTGNWDDYDHGTFLRIRNKYKGQDKFIDDCIGFLPTKTRDQINEHEQWYRQFLSISNKRRLALKRWREERDQAKETILHEAEQAHNTIKEIDETIQRAQTKEQERIRAEKLALIAAWKQERELKKREIDEEQERIEKKKQEDEEKRFTDKEEQRKLVEQIRREREEAERIQHEQEAKQRRLQQEIRQRTATAAIQKFRERDMNNLEDKLMRDKLQKQEEQARQQRLEAAKYHVSIDYDPHNLYEPTQAWTSRGKTPRGESKDTSAPSSILQVTHRATPIIPRNFKLLEELEAAQKGQHEGSVSWGLEANDDMSLSRWVCMIIGPSRTPYEGRIYTLKVHCGDRYPEEPPVVRFQSRINLTGVSANGSVDSKYIPALRNWNRDMTIHQILNEIRASMSTKENAKLSQPPEGALYPSQ</sequence>
<reference evidence="5" key="1">
    <citation type="submission" date="2021-02" db="EMBL/GenBank/DDBJ databases">
        <authorList>
            <person name="Nowell W R."/>
        </authorList>
    </citation>
    <scope>NUCLEOTIDE SEQUENCE</scope>
</reference>
<dbReference type="PANTHER" id="PTHR21549:SF0">
    <property type="entry name" value="COILED-COIL DOMAIN-CONTAINING PROTEIN 112"/>
    <property type="match status" value="1"/>
</dbReference>
<evidence type="ECO:0000259" key="4">
    <source>
        <dbReference type="PROSITE" id="PS50127"/>
    </source>
</evidence>
<dbReference type="PROSITE" id="PS50127">
    <property type="entry name" value="UBC_2"/>
    <property type="match status" value="1"/>
</dbReference>
<proteinExistence type="predicted"/>
<accession>A0A819PM24</accession>
<dbReference type="SUPFAM" id="SSF54495">
    <property type="entry name" value="UBC-like"/>
    <property type="match status" value="1"/>
</dbReference>
<dbReference type="Pfam" id="PF00179">
    <property type="entry name" value="UQ_con"/>
    <property type="match status" value="1"/>
</dbReference>
<evidence type="ECO:0000256" key="1">
    <source>
        <dbReference type="ARBA" id="ARBA00022786"/>
    </source>
</evidence>
<evidence type="ECO:0000313" key="6">
    <source>
        <dbReference type="Proteomes" id="UP000663844"/>
    </source>
</evidence>
<protein>
    <recommendedName>
        <fullName evidence="4">UBC core domain-containing protein</fullName>
    </recommendedName>
</protein>
<gene>
    <name evidence="5" type="ORF">OXD698_LOCUS30374</name>
</gene>
<evidence type="ECO:0000313" key="5">
    <source>
        <dbReference type="EMBL" id="CAF4015564.1"/>
    </source>
</evidence>
<dbReference type="Gene3D" id="3.10.110.10">
    <property type="entry name" value="Ubiquitin Conjugating Enzyme"/>
    <property type="match status" value="1"/>
</dbReference>
<dbReference type="Proteomes" id="UP000663844">
    <property type="component" value="Unassembled WGS sequence"/>
</dbReference>
<feature type="domain" description="UBC core" evidence="4">
    <location>
        <begin position="479"/>
        <end position="614"/>
    </location>
</feature>
<feature type="compositionally biased region" description="Polar residues" evidence="3">
    <location>
        <begin position="153"/>
        <end position="164"/>
    </location>
</feature>
<keyword evidence="2" id="KW-0175">Coiled coil</keyword>
<organism evidence="5 6">
    <name type="scientific">Adineta steineri</name>
    <dbReference type="NCBI Taxonomy" id="433720"/>
    <lineage>
        <taxon>Eukaryota</taxon>
        <taxon>Metazoa</taxon>
        <taxon>Spiralia</taxon>
        <taxon>Gnathifera</taxon>
        <taxon>Rotifera</taxon>
        <taxon>Eurotatoria</taxon>
        <taxon>Bdelloidea</taxon>
        <taxon>Adinetida</taxon>
        <taxon>Adinetidae</taxon>
        <taxon>Adineta</taxon>
    </lineage>
</organism>
<evidence type="ECO:0000256" key="3">
    <source>
        <dbReference type="SAM" id="MobiDB-lite"/>
    </source>
</evidence>
<dbReference type="InterPro" id="IPR039902">
    <property type="entry name" value="CCDC148/CCDC112"/>
</dbReference>
<name>A0A819PM24_9BILA</name>
<dbReference type="CDD" id="cd23807">
    <property type="entry name" value="UEV_UBE2V"/>
    <property type="match status" value="1"/>
</dbReference>
<comment type="caution">
    <text evidence="5">The sequence shown here is derived from an EMBL/GenBank/DDBJ whole genome shotgun (WGS) entry which is preliminary data.</text>
</comment>
<feature type="region of interest" description="Disordered" evidence="3">
    <location>
        <begin position="595"/>
        <end position="614"/>
    </location>
</feature>
<dbReference type="InterPro" id="IPR016135">
    <property type="entry name" value="UBQ-conjugating_enzyme/RWD"/>
</dbReference>
<dbReference type="PANTHER" id="PTHR21549">
    <property type="entry name" value="MUTATED IN BLADDER CANCER 1"/>
    <property type="match status" value="1"/>
</dbReference>
<dbReference type="SMART" id="SM00212">
    <property type="entry name" value="UBCc"/>
    <property type="match status" value="1"/>
</dbReference>
<feature type="region of interest" description="Disordered" evidence="3">
    <location>
        <begin position="326"/>
        <end position="351"/>
    </location>
</feature>
<dbReference type="EMBL" id="CAJOAZ010003562">
    <property type="protein sequence ID" value="CAF4015564.1"/>
    <property type="molecule type" value="Genomic_DNA"/>
</dbReference>
<keyword evidence="1" id="KW-0833">Ubl conjugation pathway</keyword>
<evidence type="ECO:0000256" key="2">
    <source>
        <dbReference type="ARBA" id="ARBA00023054"/>
    </source>
</evidence>
<dbReference type="FunFam" id="3.10.110.10:FF:000026">
    <property type="entry name" value="Ubiquitin-conjugating enzyme E2 variant"/>
    <property type="match status" value="1"/>
</dbReference>
<feature type="region of interest" description="Disordered" evidence="3">
    <location>
        <begin position="152"/>
        <end position="178"/>
    </location>
</feature>
<dbReference type="InterPro" id="IPR000608">
    <property type="entry name" value="UBC"/>
</dbReference>